<reference evidence="1" key="1">
    <citation type="submission" date="2018-06" db="EMBL/GenBank/DDBJ databases">
        <authorList>
            <person name="Ashton P.M."/>
            <person name="Dallman T."/>
            <person name="Nair S."/>
            <person name="De Pinna E."/>
            <person name="Peters T."/>
            <person name="Grant K."/>
        </authorList>
    </citation>
    <scope>NUCLEOTIDE SEQUENCE</scope>
    <source>
        <strain evidence="1">253904</strain>
    </source>
</reference>
<comment type="caution">
    <text evidence="1">The sequence shown here is derived from an EMBL/GenBank/DDBJ whole genome shotgun (WGS) entry which is preliminary data.</text>
</comment>
<evidence type="ECO:0000313" key="1">
    <source>
        <dbReference type="EMBL" id="EBW3121720.1"/>
    </source>
</evidence>
<protein>
    <submittedName>
        <fullName evidence="1">Uncharacterized protein</fullName>
    </submittedName>
</protein>
<organism evidence="1">
    <name type="scientific">Salmonella newport</name>
    <dbReference type="NCBI Taxonomy" id="108619"/>
    <lineage>
        <taxon>Bacteria</taxon>
        <taxon>Pseudomonadati</taxon>
        <taxon>Pseudomonadota</taxon>
        <taxon>Gammaproteobacteria</taxon>
        <taxon>Enterobacterales</taxon>
        <taxon>Enterobacteriaceae</taxon>
        <taxon>Salmonella</taxon>
    </lineage>
</organism>
<dbReference type="AlphaFoldDB" id="A0A5W1Z7J4"/>
<gene>
    <name evidence="1" type="ORF">DPD27_25605</name>
</gene>
<name>A0A5W1Z7J4_SALNE</name>
<sequence>MKHDAVKTVYDLMRYCHMPMWCQREVRDMKVGDIYFLGKYKEVMYSEDLNEDVDFVGEAWIEKERGIYKFYATWTIPMKPSRSFIMTNGGFKVLKGGAVNFGGDLSAFRSFALVSRYLNRLVMKMSNEERNEFYKVGSKPLLRGICIDKDSISRRPHYIKEGESIRRVWLNYSNQLPTHPLQAIVTSAIALKQI</sequence>
<dbReference type="EMBL" id="AAHHZF010000042">
    <property type="protein sequence ID" value="EBW3121720.1"/>
    <property type="molecule type" value="Genomic_DNA"/>
</dbReference>
<accession>A0A5W1Z7J4</accession>
<proteinExistence type="predicted"/>